<dbReference type="GeneID" id="35596383"/>
<evidence type="ECO:0000256" key="1">
    <source>
        <dbReference type="SAM" id="Coils"/>
    </source>
</evidence>
<evidence type="ECO:0000313" key="3">
    <source>
        <dbReference type="EMBL" id="CZT15194.1"/>
    </source>
</evidence>
<reference evidence="3 4" key="1">
    <citation type="submission" date="2016-03" db="EMBL/GenBank/DDBJ databases">
        <authorList>
            <person name="Ploux O."/>
        </authorList>
    </citation>
    <scope>NUCLEOTIDE SEQUENCE [LARGE SCALE GENOMIC DNA]</scope>
    <source>
        <strain evidence="3 4">URUG2</strain>
    </source>
</reference>
<feature type="chain" id="PRO_5013898103" description="Fungal N-terminal domain-containing protein" evidence="2">
    <location>
        <begin position="23"/>
        <end position="287"/>
    </location>
</feature>
<dbReference type="AlphaFoldDB" id="A0A2D3UYG0"/>
<evidence type="ECO:0000256" key="2">
    <source>
        <dbReference type="SAM" id="SignalP"/>
    </source>
</evidence>
<dbReference type="Proteomes" id="UP000225277">
    <property type="component" value="Unassembled WGS sequence"/>
</dbReference>
<evidence type="ECO:0000313" key="4">
    <source>
        <dbReference type="Proteomes" id="UP000225277"/>
    </source>
</evidence>
<feature type="signal peptide" evidence="2">
    <location>
        <begin position="1"/>
        <end position="22"/>
    </location>
</feature>
<keyword evidence="1" id="KW-0175">Coiled coil</keyword>
<feature type="coiled-coil region" evidence="1">
    <location>
        <begin position="120"/>
        <end position="147"/>
    </location>
</feature>
<sequence length="287" mass="32256">MRLLFLLFVLVCRPLFLQTVVGMVIGQDSGSRASISICKDTYRQEVEALLSRDSLTITTSALDAANKLIDCIADTSNHSKAPSNEDLLDATLVPLDTTDSYIDNKTAEVGKASAEWMKSIAEYKERLAEYREGLAERKKQLAQWTKQLAERDVEVKSYATHNSIHNSDYHKDMTPFKKLPSIVVTPFKKLPSIVVKPTLHETDAAIFISDQGQAFLRSRDNAHREPGAQTLAEWLGFHQEYLQGFGCNFEEYPWEGMLEHLELAEDGGLDKLNKAGLRALVRSQFCD</sequence>
<name>A0A2D3UYG0_9PEZI</name>
<protein>
    <recommendedName>
        <fullName evidence="5">Fungal N-terminal domain-containing protein</fullName>
    </recommendedName>
</protein>
<organism evidence="3 4">
    <name type="scientific">Ramularia collo-cygni</name>
    <dbReference type="NCBI Taxonomy" id="112498"/>
    <lineage>
        <taxon>Eukaryota</taxon>
        <taxon>Fungi</taxon>
        <taxon>Dikarya</taxon>
        <taxon>Ascomycota</taxon>
        <taxon>Pezizomycotina</taxon>
        <taxon>Dothideomycetes</taxon>
        <taxon>Dothideomycetidae</taxon>
        <taxon>Mycosphaerellales</taxon>
        <taxon>Mycosphaerellaceae</taxon>
        <taxon>Ramularia</taxon>
    </lineage>
</organism>
<gene>
    <name evidence="3" type="ORF">RCC_01075</name>
</gene>
<keyword evidence="4" id="KW-1185">Reference proteome</keyword>
<keyword evidence="2" id="KW-0732">Signal</keyword>
<dbReference type="EMBL" id="FJUY01000001">
    <property type="protein sequence ID" value="CZT15194.1"/>
    <property type="molecule type" value="Genomic_DNA"/>
</dbReference>
<accession>A0A2D3UYG0</accession>
<dbReference type="RefSeq" id="XP_023622091.1">
    <property type="nucleotide sequence ID" value="XM_023766323.1"/>
</dbReference>
<proteinExistence type="predicted"/>
<evidence type="ECO:0008006" key="5">
    <source>
        <dbReference type="Google" id="ProtNLM"/>
    </source>
</evidence>